<gene>
    <name evidence="1" type="ORF">CVE23_18570</name>
</gene>
<protein>
    <submittedName>
        <fullName evidence="1">Glucosamine kinase</fullName>
    </submittedName>
</protein>
<keyword evidence="2" id="KW-1185">Reference proteome</keyword>
<name>A0A2K8QRR9_9GAMM</name>
<dbReference type="Gene3D" id="3.30.420.40">
    <property type="match status" value="1"/>
</dbReference>
<dbReference type="EMBL" id="CP025003">
    <property type="protein sequence ID" value="ATZ95795.1"/>
    <property type="molecule type" value="Genomic_DNA"/>
</dbReference>
<dbReference type="GeneID" id="66566320"/>
<dbReference type="RefSeq" id="WP_038665859.1">
    <property type="nucleotide sequence ID" value="NZ_BMJF01000019.1"/>
</dbReference>
<dbReference type="GO" id="GO:0016301">
    <property type="term" value="F:kinase activity"/>
    <property type="evidence" value="ECO:0007669"/>
    <property type="project" value="UniProtKB-KW"/>
</dbReference>
<evidence type="ECO:0000313" key="2">
    <source>
        <dbReference type="Proteomes" id="UP000231901"/>
    </source>
</evidence>
<evidence type="ECO:0000313" key="1">
    <source>
        <dbReference type="EMBL" id="ATZ95795.1"/>
    </source>
</evidence>
<proteinExistence type="predicted"/>
<dbReference type="SUPFAM" id="SSF53067">
    <property type="entry name" value="Actin-like ATPase domain"/>
    <property type="match status" value="1"/>
</dbReference>
<sequence>MKRQLIHLPIDGDTPFDWQTENDLCQQRWPDEDRFLVVTGTFTRLLCWRQGRLQRYGGSLFPVGDPASQARLGLWGVQAMLQAVEGMTPLTPLAGTLFARFDNHIEQVVDWSKQAQAGDYAALAADILAQPDDPLAVPLLKRSARELAALLRMSEARQPEQVCFSGALAAACLPYFTQEARS</sequence>
<keyword evidence="1" id="KW-0808">Transferase</keyword>
<dbReference type="KEGG" id="dfn:CVE23_18570"/>
<dbReference type="AlphaFoldDB" id="A0A2K8QRR9"/>
<organism evidence="1 2">
    <name type="scientific">Dickeya fangzhongdai</name>
    <dbReference type="NCBI Taxonomy" id="1778540"/>
    <lineage>
        <taxon>Bacteria</taxon>
        <taxon>Pseudomonadati</taxon>
        <taxon>Pseudomonadota</taxon>
        <taxon>Gammaproteobacteria</taxon>
        <taxon>Enterobacterales</taxon>
        <taxon>Pectobacteriaceae</taxon>
        <taxon>Dickeya</taxon>
    </lineage>
</organism>
<keyword evidence="1" id="KW-0418">Kinase</keyword>
<accession>A0A2K8QRR9</accession>
<dbReference type="Proteomes" id="UP000231901">
    <property type="component" value="Chromosome"/>
</dbReference>
<reference evidence="2" key="1">
    <citation type="journal article" date="2018" name="Genome Announc.">
        <title>Complete genome sequence of a Dickeya fangzhongdai type strain causing bleeding canker of pear tree trunks.</title>
        <authorList>
            <person name="Zhao Y."/>
            <person name="Tian Y."/>
            <person name="Li X."/>
            <person name="Hu B."/>
        </authorList>
    </citation>
    <scope>NUCLEOTIDE SEQUENCE [LARGE SCALE GENOMIC DNA]</scope>
    <source>
        <strain evidence="2">DSM 101947</strain>
    </source>
</reference>
<dbReference type="KEGG" id="ced:LH89_16360"/>
<dbReference type="InterPro" id="IPR043129">
    <property type="entry name" value="ATPase_NBD"/>
</dbReference>